<sequence>MTEVTGDQSAATLHRKIVLAAADVLEKEGLDALSTRLVAARAGVFPPTIFRLFGDKDGLLEALGEHGFATYLQAKSRLPQSDDPVADLRCAWDLHIEFGLMQPAYYTLVFGQSRSGHLSRAGREAVAELQRMVTRVAAVGRLRMSVERATAIVHATGVGVVSTMISTPSEARDLEAVHATREVVFDAITTPLAAEAVGAPGAGPAGPAMALRAALAESRPLPLSPGEELLLMELLNRLADVHHDGG</sequence>
<dbReference type="InterPro" id="IPR009057">
    <property type="entry name" value="Homeodomain-like_sf"/>
</dbReference>
<evidence type="ECO:0000313" key="5">
    <source>
        <dbReference type="Proteomes" id="UP001595839"/>
    </source>
</evidence>
<dbReference type="PROSITE" id="PS50977">
    <property type="entry name" value="HTH_TETR_2"/>
    <property type="match status" value="1"/>
</dbReference>
<comment type="caution">
    <text evidence="4">The sequence shown here is derived from an EMBL/GenBank/DDBJ whole genome shotgun (WGS) entry which is preliminary data.</text>
</comment>
<evidence type="ECO:0000259" key="3">
    <source>
        <dbReference type="PROSITE" id="PS50977"/>
    </source>
</evidence>
<name>A0ABV9B7V5_9ACTN</name>
<dbReference type="Pfam" id="PF00440">
    <property type="entry name" value="TetR_N"/>
    <property type="match status" value="1"/>
</dbReference>
<dbReference type="Proteomes" id="UP001595839">
    <property type="component" value="Unassembled WGS sequence"/>
</dbReference>
<dbReference type="PANTHER" id="PTHR30055:SF220">
    <property type="entry name" value="TETR-FAMILY REGULATORY PROTEIN"/>
    <property type="match status" value="1"/>
</dbReference>
<keyword evidence="5" id="KW-1185">Reference proteome</keyword>
<evidence type="ECO:0000313" key="4">
    <source>
        <dbReference type="EMBL" id="MFC4508313.1"/>
    </source>
</evidence>
<gene>
    <name evidence="4" type="ORF">ACFPIH_54555</name>
</gene>
<dbReference type="EMBL" id="JBHSFK010000075">
    <property type="protein sequence ID" value="MFC4508313.1"/>
    <property type="molecule type" value="Genomic_DNA"/>
</dbReference>
<keyword evidence="1 2" id="KW-0238">DNA-binding</keyword>
<feature type="DNA-binding region" description="H-T-H motif" evidence="2">
    <location>
        <begin position="34"/>
        <end position="53"/>
    </location>
</feature>
<protein>
    <submittedName>
        <fullName evidence="4">TetR/AcrR family transcriptional regulator</fullName>
    </submittedName>
</protein>
<organism evidence="4 5">
    <name type="scientific">Streptomyces vulcanius</name>
    <dbReference type="NCBI Taxonomy" id="1441876"/>
    <lineage>
        <taxon>Bacteria</taxon>
        <taxon>Bacillati</taxon>
        <taxon>Actinomycetota</taxon>
        <taxon>Actinomycetes</taxon>
        <taxon>Kitasatosporales</taxon>
        <taxon>Streptomycetaceae</taxon>
        <taxon>Streptomyces</taxon>
    </lineage>
</organism>
<dbReference type="Gene3D" id="1.10.357.10">
    <property type="entry name" value="Tetracycline Repressor, domain 2"/>
    <property type="match status" value="1"/>
</dbReference>
<dbReference type="PANTHER" id="PTHR30055">
    <property type="entry name" value="HTH-TYPE TRANSCRIPTIONAL REGULATOR RUTR"/>
    <property type="match status" value="1"/>
</dbReference>
<dbReference type="InterPro" id="IPR001647">
    <property type="entry name" value="HTH_TetR"/>
</dbReference>
<dbReference type="RefSeq" id="WP_381169177.1">
    <property type="nucleotide sequence ID" value="NZ_JBHSFK010000075.1"/>
</dbReference>
<evidence type="ECO:0000256" key="2">
    <source>
        <dbReference type="PROSITE-ProRule" id="PRU00335"/>
    </source>
</evidence>
<dbReference type="PRINTS" id="PR00455">
    <property type="entry name" value="HTHTETR"/>
</dbReference>
<dbReference type="InterPro" id="IPR050109">
    <property type="entry name" value="HTH-type_TetR-like_transc_reg"/>
</dbReference>
<proteinExistence type="predicted"/>
<accession>A0ABV9B7V5</accession>
<evidence type="ECO:0000256" key="1">
    <source>
        <dbReference type="ARBA" id="ARBA00023125"/>
    </source>
</evidence>
<reference evidence="5" key="1">
    <citation type="journal article" date="2019" name="Int. J. Syst. Evol. Microbiol.">
        <title>The Global Catalogue of Microorganisms (GCM) 10K type strain sequencing project: providing services to taxonomists for standard genome sequencing and annotation.</title>
        <authorList>
            <consortium name="The Broad Institute Genomics Platform"/>
            <consortium name="The Broad Institute Genome Sequencing Center for Infectious Disease"/>
            <person name="Wu L."/>
            <person name="Ma J."/>
        </authorList>
    </citation>
    <scope>NUCLEOTIDE SEQUENCE [LARGE SCALE GENOMIC DNA]</scope>
    <source>
        <strain evidence="5">CGMCC 4.7177</strain>
    </source>
</reference>
<feature type="domain" description="HTH tetR-type" evidence="3">
    <location>
        <begin position="11"/>
        <end position="71"/>
    </location>
</feature>
<dbReference type="SUPFAM" id="SSF46689">
    <property type="entry name" value="Homeodomain-like"/>
    <property type="match status" value="1"/>
</dbReference>